<comment type="caution">
    <text evidence="1">The sequence shown here is derived from an EMBL/GenBank/DDBJ whole genome shotgun (WGS) entry which is preliminary data.</text>
</comment>
<dbReference type="RefSeq" id="WP_188754905.1">
    <property type="nucleotide sequence ID" value="NZ_BMJY01000002.1"/>
</dbReference>
<evidence type="ECO:0000313" key="2">
    <source>
        <dbReference type="Proteomes" id="UP000657592"/>
    </source>
</evidence>
<evidence type="ECO:0000313" key="1">
    <source>
        <dbReference type="EMBL" id="GGH37521.1"/>
    </source>
</evidence>
<name>A0A917MKL7_9MICO</name>
<dbReference type="Proteomes" id="UP000657592">
    <property type="component" value="Unassembled WGS sequence"/>
</dbReference>
<organism evidence="1 2">
    <name type="scientific">Microbacterium album</name>
    <dbReference type="NCBI Taxonomy" id="2053191"/>
    <lineage>
        <taxon>Bacteria</taxon>
        <taxon>Bacillati</taxon>
        <taxon>Actinomycetota</taxon>
        <taxon>Actinomycetes</taxon>
        <taxon>Micrococcales</taxon>
        <taxon>Microbacteriaceae</taxon>
        <taxon>Microbacterium</taxon>
    </lineage>
</organism>
<keyword evidence="2" id="KW-1185">Reference proteome</keyword>
<dbReference type="EMBL" id="BMJY01000002">
    <property type="protein sequence ID" value="GGH37521.1"/>
    <property type="molecule type" value="Genomic_DNA"/>
</dbReference>
<reference evidence="1" key="1">
    <citation type="journal article" date="2014" name="Int. J. Syst. Evol. Microbiol.">
        <title>Complete genome sequence of Corynebacterium casei LMG S-19264T (=DSM 44701T), isolated from a smear-ripened cheese.</title>
        <authorList>
            <consortium name="US DOE Joint Genome Institute (JGI-PGF)"/>
            <person name="Walter F."/>
            <person name="Albersmeier A."/>
            <person name="Kalinowski J."/>
            <person name="Ruckert C."/>
        </authorList>
    </citation>
    <scope>NUCLEOTIDE SEQUENCE</scope>
    <source>
        <strain evidence="1">CGMCC 1.15794</strain>
    </source>
</reference>
<proteinExistence type="predicted"/>
<dbReference type="AlphaFoldDB" id="A0A917MKL7"/>
<gene>
    <name evidence="1" type="ORF">GCM10010921_07440</name>
</gene>
<sequence>MDRLARDVTPDEAILQIERRNSRAGVQLFSLSGFTPGNIISDTVFYARSTMTETQIQTFLNERVPRCDPGYTCLKDFRQTTPSRAADAYCGAYQGGANETAARIIHKVAQACAINPQVLLVMLQKEQSLVTHHWPSDWRYTWAMGMACPDTAACDARYAGFFNQVYGAARQMQIYAKDSYFNWYPVGRTSNVRYHPDASCGSAPVHIENQATASLYYYTPYQPNRAALNAGYGEGDACSSYGNRNFYNYFTDWFGSTQQISGIPFGWVNQFTPRPGTIYLKGWAIDPDTTGPIKVHVHVGGVWRKTFLANQWRTDIGANYPDYGPNHAFSGEVPFTGLTTQKVCLIAENVGAGSNRTLGCSWETPRSGNPFGWVNEFRPVPGGVYVKGWAIDPDTTGTVKVHVHVGGVWRRTILANEWRVDVGANNPLYGANHAFYREIPLSRGTQRVCLIAENIGVGVNHTLACRWLTI</sequence>
<accession>A0A917MKL7</accession>
<reference evidence="1" key="2">
    <citation type="submission" date="2020-09" db="EMBL/GenBank/DDBJ databases">
        <authorList>
            <person name="Sun Q."/>
            <person name="Zhou Y."/>
        </authorList>
    </citation>
    <scope>NUCLEOTIDE SEQUENCE</scope>
    <source>
        <strain evidence="1">CGMCC 1.15794</strain>
    </source>
</reference>
<protein>
    <submittedName>
        <fullName evidence="1">Uncharacterized protein</fullName>
    </submittedName>
</protein>